<evidence type="ECO:0000256" key="5">
    <source>
        <dbReference type="ARBA" id="ARBA00023277"/>
    </source>
</evidence>
<reference evidence="6 7" key="1">
    <citation type="submission" date="2022-07" db="EMBL/GenBank/DDBJ databases">
        <title>Novel species in genus Arthrobacter.</title>
        <authorList>
            <person name="Liu Y."/>
        </authorList>
    </citation>
    <scope>NUCLEOTIDE SEQUENCE [LARGE SCALE GENOMIC DNA]</scope>
    <source>
        <strain evidence="7">zg-Y859</strain>
    </source>
</reference>
<comment type="similarity">
    <text evidence="2">Belongs to the KHG/KDPG aldolase family.</text>
</comment>
<dbReference type="InterPro" id="IPR013785">
    <property type="entry name" value="Aldolase_TIM"/>
</dbReference>
<dbReference type="EMBL" id="JANFLP010000006">
    <property type="protein sequence ID" value="MCQ1949313.1"/>
    <property type="molecule type" value="Genomic_DNA"/>
</dbReference>
<name>A0ABT1NNL3_9MICC</name>
<comment type="subunit">
    <text evidence="3">Homotrimer.</text>
</comment>
<protein>
    <submittedName>
        <fullName evidence="6">Bifunctional 4-hydroxy-2-oxoglutarate aldolase/2-dehydro-3-deoxy-phosphogluconate aldolase</fullName>
    </submittedName>
</protein>
<evidence type="ECO:0000313" key="7">
    <source>
        <dbReference type="Proteomes" id="UP001206924"/>
    </source>
</evidence>
<proteinExistence type="inferred from homology"/>
<dbReference type="InterPro" id="IPR000887">
    <property type="entry name" value="Aldlse_KDPG_KHG"/>
</dbReference>
<evidence type="ECO:0000256" key="2">
    <source>
        <dbReference type="ARBA" id="ARBA00006906"/>
    </source>
</evidence>
<comment type="caution">
    <text evidence="6">The sequence shown here is derived from an EMBL/GenBank/DDBJ whole genome shotgun (WGS) entry which is preliminary data.</text>
</comment>
<dbReference type="SUPFAM" id="SSF51569">
    <property type="entry name" value="Aldolase"/>
    <property type="match status" value="1"/>
</dbReference>
<evidence type="ECO:0000313" key="6">
    <source>
        <dbReference type="EMBL" id="MCQ1949313.1"/>
    </source>
</evidence>
<dbReference type="Gene3D" id="3.20.20.70">
    <property type="entry name" value="Aldolase class I"/>
    <property type="match status" value="1"/>
</dbReference>
<dbReference type="CDD" id="cd00452">
    <property type="entry name" value="KDPG_aldolase"/>
    <property type="match status" value="1"/>
</dbReference>
<accession>A0ABT1NNL3</accession>
<dbReference type="RefSeq" id="WP_255865039.1">
    <property type="nucleotide sequence ID" value="NZ_CP104263.1"/>
</dbReference>
<dbReference type="PANTHER" id="PTHR30246">
    <property type="entry name" value="2-KETO-3-DEOXY-6-PHOSPHOGLUCONATE ALDOLASE"/>
    <property type="match status" value="1"/>
</dbReference>
<keyword evidence="5" id="KW-0119">Carbohydrate metabolism</keyword>
<dbReference type="Pfam" id="PF01081">
    <property type="entry name" value="Aldolase"/>
    <property type="match status" value="1"/>
</dbReference>
<dbReference type="Proteomes" id="UP001206924">
    <property type="component" value="Unassembled WGS sequence"/>
</dbReference>
<comment type="pathway">
    <text evidence="1">Carbohydrate acid metabolism.</text>
</comment>
<organism evidence="6 7">
    <name type="scientific">Arthrobacter jinronghuae</name>
    <dbReference type="NCBI Taxonomy" id="2964609"/>
    <lineage>
        <taxon>Bacteria</taxon>
        <taxon>Bacillati</taxon>
        <taxon>Actinomycetota</taxon>
        <taxon>Actinomycetes</taxon>
        <taxon>Micrococcales</taxon>
        <taxon>Micrococcaceae</taxon>
        <taxon>Arthrobacter</taxon>
    </lineage>
</organism>
<gene>
    <name evidence="6" type="ORF">NNX28_05140</name>
</gene>
<evidence type="ECO:0000256" key="4">
    <source>
        <dbReference type="ARBA" id="ARBA00023239"/>
    </source>
</evidence>
<dbReference type="PANTHER" id="PTHR30246:SF1">
    <property type="entry name" value="2-DEHYDRO-3-DEOXY-6-PHOSPHOGALACTONATE ALDOLASE-RELATED"/>
    <property type="match status" value="1"/>
</dbReference>
<keyword evidence="4" id="KW-0456">Lyase</keyword>
<evidence type="ECO:0000256" key="1">
    <source>
        <dbReference type="ARBA" id="ARBA00004761"/>
    </source>
</evidence>
<keyword evidence="7" id="KW-1185">Reference proteome</keyword>
<sequence length="239" mass="23544">MAAGSSYVSAAGSAGPLRRPAPDAGAWLAELAASPLIVVLRARHASEYAPVMEALLEGGVRHVELTLSTAGVLEALGDLVRQYGADARIGVGTVTDAVSAGTLIGAGAGFLVTPVMSVEVVATATAAGIPVVPGGLTPTELYAGWQAGAPAVKVFPASLVGPGYVSQLRGPFPDIQVIPSGGIGTEEADAWLRAGALAVGMGGPLVQDAFAGGSLAGLKERSRKLVAAVAAARGSGTGQ</sequence>
<evidence type="ECO:0000256" key="3">
    <source>
        <dbReference type="ARBA" id="ARBA00011233"/>
    </source>
</evidence>